<dbReference type="RefSeq" id="WP_114320496.1">
    <property type="nucleotide sequence ID" value="NZ_MG456577.1"/>
</dbReference>
<dbReference type="InterPro" id="IPR029057">
    <property type="entry name" value="PRTase-like"/>
</dbReference>
<evidence type="ECO:0000256" key="1">
    <source>
        <dbReference type="SAM" id="MobiDB-lite"/>
    </source>
</evidence>
<keyword evidence="2" id="KW-0614">Plasmid</keyword>
<organism evidence="2">
    <name type="scientific">Vibrio alginolyticus</name>
    <dbReference type="NCBI Taxonomy" id="663"/>
    <lineage>
        <taxon>Bacteria</taxon>
        <taxon>Pseudomonadati</taxon>
        <taxon>Pseudomonadota</taxon>
        <taxon>Gammaproteobacteria</taxon>
        <taxon>Vibrionales</taxon>
        <taxon>Vibrionaceae</taxon>
        <taxon>Vibrio</taxon>
    </lineage>
</organism>
<dbReference type="EMBL" id="MG456577">
    <property type="protein sequence ID" value="AUV50337.1"/>
    <property type="molecule type" value="Genomic_DNA"/>
</dbReference>
<dbReference type="AlphaFoldDB" id="A0A2K9UZ91"/>
<dbReference type="SUPFAM" id="SSF53271">
    <property type="entry name" value="PRTase-like"/>
    <property type="match status" value="1"/>
</dbReference>
<evidence type="ECO:0000313" key="2">
    <source>
        <dbReference type="EMBL" id="AUV50337.1"/>
    </source>
</evidence>
<feature type="region of interest" description="Disordered" evidence="1">
    <location>
        <begin position="241"/>
        <end position="267"/>
    </location>
</feature>
<geneLocation type="plasmid" evidence="2">
    <name>pVb1978</name>
</geneLocation>
<proteinExistence type="predicted"/>
<reference evidence="2" key="1">
    <citation type="submission" date="2017-11" db="EMBL/GenBank/DDBJ databases">
        <title>Genetic charecterization of a blaVIM-1-Carrying plasmid in Vibrio alginolyticus.</title>
        <authorList>
            <person name="Zheng Z."/>
            <person name="Li R."/>
            <person name="Chen S."/>
        </authorList>
    </citation>
    <scope>NUCLEOTIDE SEQUENCE</scope>
    <source>
        <strain evidence="2">Vb1978</strain>
        <plasmid evidence="2">pVb1978</plasmid>
    </source>
</reference>
<feature type="compositionally biased region" description="Basic and acidic residues" evidence="1">
    <location>
        <begin position="1"/>
        <end position="11"/>
    </location>
</feature>
<dbReference type="Gene3D" id="3.40.50.2020">
    <property type="match status" value="1"/>
</dbReference>
<sequence>MSEGKRPERAPWNDFPPVIRNGDLKELEREPEYQAAKAGDQSAALDMAERLVRPETVEAIREVVGDRPAKIVPVLAREAAGNNKIPLATAEVLGDRLGLEVEYNIVQAEKVGRTNKGADHRLAMNPTFDGAVEPGRPYVLVDDTLSMGGTISSLRGYIENRGGQVLGAAVMTAHPGAVDLAVKPKMLADIERKHGQAMNNYWKEEFGYGIEQLTQGEAGHLRKAPTVDAIRDRITAARNAAGWAMDESRAGQTPATESESVKRGPHQDKADAFKQLSSKELLEQYPNDPAIEAATAVQAVADKFALEQIPDKDNRDRFLEGVRDRIADNLEHGRDNTAPRILDDRSQGHDDQER</sequence>
<dbReference type="CDD" id="cd06223">
    <property type="entry name" value="PRTases_typeI"/>
    <property type="match status" value="1"/>
</dbReference>
<accession>A0A2K9UZ91</accession>
<feature type="region of interest" description="Disordered" evidence="1">
    <location>
        <begin position="1"/>
        <end position="20"/>
    </location>
</feature>
<feature type="region of interest" description="Disordered" evidence="1">
    <location>
        <begin position="326"/>
        <end position="354"/>
    </location>
</feature>
<dbReference type="InterPro" id="IPR000836">
    <property type="entry name" value="PRTase_dom"/>
</dbReference>
<protein>
    <submittedName>
        <fullName evidence="2">TraN</fullName>
    </submittedName>
</protein>
<name>A0A2K9UZ91_VIBAL</name>